<evidence type="ECO:0000256" key="3">
    <source>
        <dbReference type="ARBA" id="ARBA00022840"/>
    </source>
</evidence>
<dbReference type="SUPFAM" id="SSF55874">
    <property type="entry name" value="ATPase domain of HSP90 chaperone/DNA topoisomerase II/histidine kinase"/>
    <property type="match status" value="1"/>
</dbReference>
<dbReference type="SUPFAM" id="SSF54211">
    <property type="entry name" value="Ribosomal protein S5 domain 2-like"/>
    <property type="match status" value="1"/>
</dbReference>
<evidence type="ECO:0000256" key="5">
    <source>
        <dbReference type="PIRSR" id="PIRSR002583-1"/>
    </source>
</evidence>
<keyword evidence="4" id="KW-0143">Chaperone</keyword>
<dbReference type="NCBIfam" id="NF010683">
    <property type="entry name" value="PRK14083.1"/>
    <property type="match status" value="1"/>
</dbReference>
<sequence length="619" mass="67427">MTATPDDDLQSFQVNLTGVVDLLSKHIYSSPRVYLRELLQNGRDALAARVELDGDDASRGIRITPLSDSNDTFRFQDDGIGLTAAEMTELLSTVGRSSKRDIFDLPRSDYLGQFGIGLLSCFMVADQIVIQSRSARGSAPVEWIGNSDGTFSVRELEGDLPIGTTVSLKPRFDQHDLLSTTTVMALAKTFAEFLPVTVRVDLPHGGSETVTHAAPFIEPHTTDPVELLAYGRELLGADPFAAIPLSVPGTSTTGVAYVLPSSPPPGARQANRVYLGRMLLSENVDALLPDWAFFVRVVLNSTALTPTASRESLVDDDLLEHTRSAIGTTLRQWVLELAARNPGQLSDFVNLHSLALKSLVIHDEELATFITPWLSVETTLGRMTIETLTRDHKALRYAESVDEFRQIASIASADRPVINGGYVYDTEIARLLPTIVDGLTVDRVSVLDELDFLEVPPLDARTAVARLEDRASAVLADANCSVIVRSVPSADVTGLYLADPEVLRSIDRRSAREVSKPGLWQNVLGKVDAFADERLASDGISKSLARLCLNWNNPVVVTLSTLSDDAVFSRTIQLLYVQALLTSQRPLSVRDRAMMTNSMSDLIAMSVKLGDDLPEGNSL</sequence>
<feature type="binding site" evidence="5">
    <location>
        <position position="164"/>
    </location>
    <ligand>
        <name>ATP</name>
        <dbReference type="ChEBI" id="CHEBI:30616"/>
    </ligand>
</feature>
<dbReference type="InterPro" id="IPR036890">
    <property type="entry name" value="HATPase_C_sf"/>
</dbReference>
<evidence type="ECO:0000256" key="1">
    <source>
        <dbReference type="ARBA" id="ARBA00008239"/>
    </source>
</evidence>
<evidence type="ECO:0000256" key="4">
    <source>
        <dbReference type="ARBA" id="ARBA00023186"/>
    </source>
</evidence>
<protein>
    <submittedName>
        <fullName evidence="6">Molecular chaperone HtpG</fullName>
    </submittedName>
</protein>
<feature type="binding site" evidence="5">
    <location>
        <position position="41"/>
    </location>
    <ligand>
        <name>ATP</name>
        <dbReference type="ChEBI" id="CHEBI:30616"/>
    </ligand>
</feature>
<dbReference type="GO" id="GO:0051082">
    <property type="term" value="F:unfolded protein binding"/>
    <property type="evidence" value="ECO:0007669"/>
    <property type="project" value="InterPro"/>
</dbReference>
<dbReference type="RefSeq" id="WP_100387962.1">
    <property type="nucleotide sequence ID" value="NZ_BMZU01000001.1"/>
</dbReference>
<gene>
    <name evidence="6" type="ORF">CLV85_0427</name>
</gene>
<dbReference type="GO" id="GO:0016887">
    <property type="term" value="F:ATP hydrolysis activity"/>
    <property type="evidence" value="ECO:0007669"/>
    <property type="project" value="InterPro"/>
</dbReference>
<evidence type="ECO:0000313" key="7">
    <source>
        <dbReference type="Proteomes" id="UP000231742"/>
    </source>
</evidence>
<comment type="similarity">
    <text evidence="1">Belongs to the heat shock protein 90 family.</text>
</comment>
<dbReference type="Gene3D" id="3.30.565.10">
    <property type="entry name" value="Histidine kinase-like ATPase, C-terminal domain"/>
    <property type="match status" value="1"/>
</dbReference>
<reference evidence="6 7" key="1">
    <citation type="submission" date="2017-11" db="EMBL/GenBank/DDBJ databases">
        <title>Genomic Encyclopedia of Archaeal and Bacterial Type Strains, Phase II (KMG-II): From Individual Species to Whole Genera.</title>
        <authorList>
            <person name="Goeker M."/>
        </authorList>
    </citation>
    <scope>NUCLEOTIDE SEQUENCE [LARGE SCALE GENOMIC DNA]</scope>
    <source>
        <strain evidence="6 7">DSM 16400</strain>
    </source>
</reference>
<feature type="binding site" evidence="5">
    <location>
        <position position="37"/>
    </location>
    <ligand>
        <name>ATP</name>
        <dbReference type="ChEBI" id="CHEBI:30616"/>
    </ligand>
</feature>
<dbReference type="GO" id="GO:0140662">
    <property type="term" value="F:ATP-dependent protein folding chaperone"/>
    <property type="evidence" value="ECO:0007669"/>
    <property type="project" value="InterPro"/>
</dbReference>
<accession>A0A2M9D6B8</accession>
<dbReference type="InterPro" id="IPR020575">
    <property type="entry name" value="Hsp90_N"/>
</dbReference>
<keyword evidence="7" id="KW-1185">Reference proteome</keyword>
<evidence type="ECO:0000256" key="2">
    <source>
        <dbReference type="ARBA" id="ARBA00022741"/>
    </source>
</evidence>
<dbReference type="PIRSF" id="PIRSF002583">
    <property type="entry name" value="Hsp90"/>
    <property type="match status" value="1"/>
</dbReference>
<evidence type="ECO:0000313" key="6">
    <source>
        <dbReference type="EMBL" id="PJJ81256.1"/>
    </source>
</evidence>
<dbReference type="AlphaFoldDB" id="A0A2M9D6B8"/>
<dbReference type="InterPro" id="IPR001404">
    <property type="entry name" value="Hsp90_fam"/>
</dbReference>
<dbReference type="PRINTS" id="PR00775">
    <property type="entry name" value="HEATSHOCK90"/>
</dbReference>
<proteinExistence type="inferred from homology"/>
<keyword evidence="2 5" id="KW-0547">Nucleotide-binding</keyword>
<dbReference type="OrthoDB" id="9802640at2"/>
<dbReference type="GO" id="GO:0005524">
    <property type="term" value="F:ATP binding"/>
    <property type="evidence" value="ECO:0007669"/>
    <property type="project" value="UniProtKB-KW"/>
</dbReference>
<name>A0A2M9D6B8_9MICO</name>
<comment type="caution">
    <text evidence="6">The sequence shown here is derived from an EMBL/GenBank/DDBJ whole genome shotgun (WGS) entry which is preliminary data.</text>
</comment>
<keyword evidence="3 5" id="KW-0067">ATP-binding</keyword>
<feature type="binding site" evidence="5">
    <location>
        <position position="77"/>
    </location>
    <ligand>
        <name>ATP</name>
        <dbReference type="ChEBI" id="CHEBI:30616"/>
    </ligand>
</feature>
<dbReference type="Pfam" id="PF13589">
    <property type="entry name" value="HATPase_c_3"/>
    <property type="match status" value="1"/>
</dbReference>
<dbReference type="PANTHER" id="PTHR11528">
    <property type="entry name" value="HEAT SHOCK PROTEIN 90 FAMILY MEMBER"/>
    <property type="match status" value="1"/>
</dbReference>
<organism evidence="6 7">
    <name type="scientific">Salinibacterium amurskyense</name>
    <dbReference type="NCBI Taxonomy" id="205941"/>
    <lineage>
        <taxon>Bacteria</taxon>
        <taxon>Bacillati</taxon>
        <taxon>Actinomycetota</taxon>
        <taxon>Actinomycetes</taxon>
        <taxon>Micrococcales</taxon>
        <taxon>Microbacteriaceae</taxon>
        <taxon>Salinibacterium</taxon>
    </lineage>
</organism>
<dbReference type="Gene3D" id="3.30.230.80">
    <property type="match status" value="1"/>
</dbReference>
<dbReference type="Proteomes" id="UP000231742">
    <property type="component" value="Unassembled WGS sequence"/>
</dbReference>
<dbReference type="EMBL" id="PGFH01000001">
    <property type="protein sequence ID" value="PJJ81256.1"/>
    <property type="molecule type" value="Genomic_DNA"/>
</dbReference>
<dbReference type="InterPro" id="IPR020568">
    <property type="entry name" value="Ribosomal_Su5_D2-typ_SF"/>
</dbReference>